<dbReference type="Proteomes" id="UP000267606">
    <property type="component" value="Unassembled WGS sequence"/>
</dbReference>
<keyword evidence="3" id="KW-1185">Reference proteome</keyword>
<accession>A0A183HLD5</accession>
<gene>
    <name evidence="2" type="ORF">OFLC_LOCUS8299</name>
</gene>
<dbReference type="WBParaSite" id="OFLC_0000829601-mRNA-1">
    <property type="protein sequence ID" value="OFLC_0000829601-mRNA-1"/>
    <property type="gene ID" value="OFLC_0000829601"/>
</dbReference>
<reference evidence="2 3" key="2">
    <citation type="submission" date="2018-11" db="EMBL/GenBank/DDBJ databases">
        <authorList>
            <consortium name="Pathogen Informatics"/>
        </authorList>
    </citation>
    <scope>NUCLEOTIDE SEQUENCE [LARGE SCALE GENOMIC DNA]</scope>
</reference>
<evidence type="ECO:0000256" key="1">
    <source>
        <dbReference type="SAM" id="MobiDB-lite"/>
    </source>
</evidence>
<name>A0A183HLD5_9BILA</name>
<organism evidence="4">
    <name type="scientific">Onchocerca flexuosa</name>
    <dbReference type="NCBI Taxonomy" id="387005"/>
    <lineage>
        <taxon>Eukaryota</taxon>
        <taxon>Metazoa</taxon>
        <taxon>Ecdysozoa</taxon>
        <taxon>Nematoda</taxon>
        <taxon>Chromadorea</taxon>
        <taxon>Rhabditida</taxon>
        <taxon>Spirurina</taxon>
        <taxon>Spiruromorpha</taxon>
        <taxon>Filarioidea</taxon>
        <taxon>Onchocercidae</taxon>
        <taxon>Onchocerca</taxon>
    </lineage>
</organism>
<evidence type="ECO:0000313" key="3">
    <source>
        <dbReference type="Proteomes" id="UP000267606"/>
    </source>
</evidence>
<proteinExistence type="predicted"/>
<dbReference type="EMBL" id="UZAJ01009261">
    <property type="protein sequence ID" value="VDO55015.1"/>
    <property type="molecule type" value="Genomic_DNA"/>
</dbReference>
<sequence>MNYEIQENKWRREDGAGAGVSAGVGAGAGTDAVWVRNEMEEVDYEGLEEEK</sequence>
<reference evidence="4" key="1">
    <citation type="submission" date="2016-06" db="UniProtKB">
        <authorList>
            <consortium name="WormBaseParasite"/>
        </authorList>
    </citation>
    <scope>IDENTIFICATION</scope>
</reference>
<feature type="region of interest" description="Disordered" evidence="1">
    <location>
        <begin position="1"/>
        <end position="24"/>
    </location>
</feature>
<protein>
    <submittedName>
        <fullName evidence="2 4">Uncharacterized protein</fullName>
    </submittedName>
</protein>
<evidence type="ECO:0000313" key="4">
    <source>
        <dbReference type="WBParaSite" id="OFLC_0000829601-mRNA-1"/>
    </source>
</evidence>
<feature type="compositionally biased region" description="Basic and acidic residues" evidence="1">
    <location>
        <begin position="1"/>
        <end position="15"/>
    </location>
</feature>
<dbReference type="AlphaFoldDB" id="A0A183HLD5"/>
<evidence type="ECO:0000313" key="2">
    <source>
        <dbReference type="EMBL" id="VDO55015.1"/>
    </source>
</evidence>